<name>A0A9D1EY07_9BACT</name>
<dbReference type="AlphaFoldDB" id="A0A9D1EY07"/>
<dbReference type="Proteomes" id="UP000823928">
    <property type="component" value="Unassembled WGS sequence"/>
</dbReference>
<proteinExistence type="predicted"/>
<organism evidence="1 2">
    <name type="scientific">Candidatus Scatousia excrementigallinarum</name>
    <dbReference type="NCBI Taxonomy" id="2840935"/>
    <lineage>
        <taxon>Bacteria</taxon>
        <taxon>Candidatus Scatousia</taxon>
    </lineage>
</organism>
<dbReference type="InterPro" id="IPR025530">
    <property type="entry name" value="DUF4417"/>
</dbReference>
<sequence length="115" mass="13700">MSWRDLLNVQNVEKGFFASSNSYGIPDIIPDEFEVKELIPYRVDSNRNGTAHFFLDDYRFERCWKNADSQIEELKTYAGVLSPDFSMYTNYPEAFQIWQVYRNRWCAAYWQSKGI</sequence>
<evidence type="ECO:0000313" key="1">
    <source>
        <dbReference type="EMBL" id="HIS35669.1"/>
    </source>
</evidence>
<reference evidence="1" key="2">
    <citation type="journal article" date="2021" name="PeerJ">
        <title>Extensive microbial diversity within the chicken gut microbiome revealed by metagenomics and culture.</title>
        <authorList>
            <person name="Gilroy R."/>
            <person name="Ravi A."/>
            <person name="Getino M."/>
            <person name="Pursley I."/>
            <person name="Horton D.L."/>
            <person name="Alikhan N.F."/>
            <person name="Baker D."/>
            <person name="Gharbi K."/>
            <person name="Hall N."/>
            <person name="Watson M."/>
            <person name="Adriaenssens E.M."/>
            <person name="Foster-Nyarko E."/>
            <person name="Jarju S."/>
            <person name="Secka A."/>
            <person name="Antonio M."/>
            <person name="Oren A."/>
            <person name="Chaudhuri R.R."/>
            <person name="La Ragione R."/>
            <person name="Hildebrand F."/>
            <person name="Pallen M.J."/>
        </authorList>
    </citation>
    <scope>NUCLEOTIDE SEQUENCE</scope>
    <source>
        <strain evidence="1">6276</strain>
    </source>
</reference>
<dbReference type="Pfam" id="PF14386">
    <property type="entry name" value="DUF4417"/>
    <property type="match status" value="1"/>
</dbReference>
<comment type="caution">
    <text evidence="1">The sequence shown here is derived from an EMBL/GenBank/DDBJ whole genome shotgun (WGS) entry which is preliminary data.</text>
</comment>
<accession>A0A9D1EY07</accession>
<protein>
    <submittedName>
        <fullName evidence="1">DUF4417 domain-containing protein</fullName>
    </submittedName>
</protein>
<reference evidence="1" key="1">
    <citation type="submission" date="2020-10" db="EMBL/GenBank/DDBJ databases">
        <authorList>
            <person name="Gilroy R."/>
        </authorList>
    </citation>
    <scope>NUCLEOTIDE SEQUENCE</scope>
    <source>
        <strain evidence="1">6276</strain>
    </source>
</reference>
<gene>
    <name evidence="1" type="ORF">IAC10_03445</name>
</gene>
<feature type="non-terminal residue" evidence="1">
    <location>
        <position position="115"/>
    </location>
</feature>
<evidence type="ECO:0000313" key="2">
    <source>
        <dbReference type="Proteomes" id="UP000823928"/>
    </source>
</evidence>
<dbReference type="EMBL" id="DVIU01000075">
    <property type="protein sequence ID" value="HIS35669.1"/>
    <property type="molecule type" value="Genomic_DNA"/>
</dbReference>